<feature type="compositionally biased region" description="Low complexity" evidence="1">
    <location>
        <begin position="476"/>
        <end position="493"/>
    </location>
</feature>
<accession>A0AAD6S8H0</accession>
<dbReference type="AlphaFoldDB" id="A0AAD6S8H0"/>
<reference evidence="2" key="1">
    <citation type="submission" date="2023-03" db="EMBL/GenBank/DDBJ databases">
        <title>Massive genome expansion in bonnet fungi (Mycena s.s.) driven by repeated elements and novel gene families across ecological guilds.</title>
        <authorList>
            <consortium name="Lawrence Berkeley National Laboratory"/>
            <person name="Harder C.B."/>
            <person name="Miyauchi S."/>
            <person name="Viragh M."/>
            <person name="Kuo A."/>
            <person name="Thoen E."/>
            <person name="Andreopoulos B."/>
            <person name="Lu D."/>
            <person name="Skrede I."/>
            <person name="Drula E."/>
            <person name="Henrissat B."/>
            <person name="Morin E."/>
            <person name="Kohler A."/>
            <person name="Barry K."/>
            <person name="LaButti K."/>
            <person name="Morin E."/>
            <person name="Salamov A."/>
            <person name="Lipzen A."/>
            <person name="Mereny Z."/>
            <person name="Hegedus B."/>
            <person name="Baldrian P."/>
            <person name="Stursova M."/>
            <person name="Weitz H."/>
            <person name="Taylor A."/>
            <person name="Grigoriev I.V."/>
            <person name="Nagy L.G."/>
            <person name="Martin F."/>
            <person name="Kauserud H."/>
        </authorList>
    </citation>
    <scope>NUCLEOTIDE SEQUENCE</scope>
    <source>
        <strain evidence="2">CBHHK200</strain>
    </source>
</reference>
<sequence length="890" mass="98504">MSPAKGDMAPQPGLQVRVPLRRELAFMPRHPWCPNYKYDDYRLARGPEITQPCHSGAHREGLTKQDGQVVPISLGPGQSASSAHAISTALACLCIQQETPIAEVATSYWWTNWEASRKTGCEGLVSKIQPQSTSSPFSVTATIWMSTIFVAFHFSSSSSSAVGVNSDVQLILSPASLRRARYPHSSYAYAVSSERFGEIEDCGLKQQDEFHLKSREVNEGGRRAKCVWEFVFGPTCRATMSATRKTVRKSAAIAATDSHVDGDSHAVVDVVLLQDGYYPASRRFVTSYSLERRVRLERLEFRSGRLMASSNPSMLLTRCPQLESPLARARSQSSSLSIKCGFSFIGDSEQAGQRAEFSTQIGKHPSPVLPSRTSSAQGAVALRELVSLHASPDTKPPLWECTVRASTSQAARLWNFGVGAARARRISLKQVVRSRSEPTPPSVDVECDRSRVDKMLADLLLKLSSAQERPNGGFGPRAQASRTSSAPATRATFPPFEPRTSIFNAVALSQERFDDGFASASIDYSARDRKFVAKSSRPQPARPRAPARHPKLLMLPTFYLQLSDLRFRVEGLRVCIHSGTTPSASAAMSSSRTSRPPVPPHPLDISSFGFPSVSIGLRRKCMPPSVDVERGTRMWTMCSEQCSLSSHTPKVPELPRWFCALRGPQVHQGHRPRRKTRNLKILRPSHTWDFALGPPVVNVEREIVSGRRRACPQSAAQARLFSLVLKLRMHSYIWMSDTRAARIAGRATAATRNARGLKQRSVPAHLNDELSDYNSRLHPRRPIPQAQQIRRVRYGAREEKMLANLLCQPRSRTSHRWIWSAIASVDCAGRFCVRAQHWHQHKIRSPPQDRFVAKSSPPATRSSAGACELFVLSTFLASTFVLGVSDRGAA</sequence>
<keyword evidence="3" id="KW-1185">Reference proteome</keyword>
<feature type="region of interest" description="Disordered" evidence="1">
    <location>
        <begin position="467"/>
        <end position="493"/>
    </location>
</feature>
<name>A0AAD6S8H0_9AGAR</name>
<evidence type="ECO:0000313" key="3">
    <source>
        <dbReference type="Proteomes" id="UP001218188"/>
    </source>
</evidence>
<protein>
    <submittedName>
        <fullName evidence="2">Uncharacterized protein</fullName>
    </submittedName>
</protein>
<feature type="region of interest" description="Disordered" evidence="1">
    <location>
        <begin position="581"/>
        <end position="603"/>
    </location>
</feature>
<organism evidence="2 3">
    <name type="scientific">Mycena alexandri</name>
    <dbReference type="NCBI Taxonomy" id="1745969"/>
    <lineage>
        <taxon>Eukaryota</taxon>
        <taxon>Fungi</taxon>
        <taxon>Dikarya</taxon>
        <taxon>Basidiomycota</taxon>
        <taxon>Agaricomycotina</taxon>
        <taxon>Agaricomycetes</taxon>
        <taxon>Agaricomycetidae</taxon>
        <taxon>Agaricales</taxon>
        <taxon>Marasmiineae</taxon>
        <taxon>Mycenaceae</taxon>
        <taxon>Mycena</taxon>
    </lineage>
</organism>
<feature type="compositionally biased region" description="Low complexity" evidence="1">
    <location>
        <begin position="581"/>
        <end position="595"/>
    </location>
</feature>
<dbReference type="Proteomes" id="UP001218188">
    <property type="component" value="Unassembled WGS sequence"/>
</dbReference>
<gene>
    <name evidence="2" type="ORF">C8F04DRAFT_1306274</name>
</gene>
<evidence type="ECO:0000256" key="1">
    <source>
        <dbReference type="SAM" id="MobiDB-lite"/>
    </source>
</evidence>
<evidence type="ECO:0000313" key="2">
    <source>
        <dbReference type="EMBL" id="KAJ7023101.1"/>
    </source>
</evidence>
<proteinExistence type="predicted"/>
<dbReference type="EMBL" id="JARJCM010000194">
    <property type="protein sequence ID" value="KAJ7023101.1"/>
    <property type="molecule type" value="Genomic_DNA"/>
</dbReference>
<comment type="caution">
    <text evidence="2">The sequence shown here is derived from an EMBL/GenBank/DDBJ whole genome shotgun (WGS) entry which is preliminary data.</text>
</comment>